<protein>
    <submittedName>
        <fullName evidence="2">Putative orphan protein</fullName>
    </submittedName>
</protein>
<name>A4C8G4_9GAMM</name>
<dbReference type="InterPro" id="IPR007433">
    <property type="entry name" value="DUF481"/>
</dbReference>
<keyword evidence="1" id="KW-0732">Signal</keyword>
<keyword evidence="3" id="KW-1185">Reference proteome</keyword>
<feature type="signal peptide" evidence="1">
    <location>
        <begin position="1"/>
        <end position="20"/>
    </location>
</feature>
<dbReference type="AlphaFoldDB" id="A4C8G4"/>
<dbReference type="eggNOG" id="COG3137">
    <property type="taxonomic scope" value="Bacteria"/>
</dbReference>
<gene>
    <name evidence="2" type="ORF">PTD2_07544</name>
</gene>
<evidence type="ECO:0000313" key="2">
    <source>
        <dbReference type="EMBL" id="EAR28879.1"/>
    </source>
</evidence>
<dbReference type="Pfam" id="PF04338">
    <property type="entry name" value="DUF481"/>
    <property type="match status" value="1"/>
</dbReference>
<feature type="chain" id="PRO_5002667025" evidence="1">
    <location>
        <begin position="21"/>
        <end position="259"/>
    </location>
</feature>
<sequence>MKKILLATIVLAALHGQANATEENKNWQVSSELGLILTSGNTKTNTFKGAITAQHTLESWVNEYKLDGLYKEDEVSLEDGSKSTQRTNEKYSASAKGSYNITEKHSHLFLYGSHVSDYFGAYRNETVASLGYGSRFYENSAMTLDAEVGPGYKYFRYSDTSSEKDSNGNSLAGDTDGEVIALGMVNFKWQISEGARFTQLVQVEYGGTNTKTKSETALLTKINGSMQMKVGFNVTHNSDVADDKENTDTETVLTLVYNF</sequence>
<evidence type="ECO:0000313" key="3">
    <source>
        <dbReference type="Proteomes" id="UP000006201"/>
    </source>
</evidence>
<dbReference type="STRING" id="87626.PTD2_07544"/>
<dbReference type="OrthoDB" id="5292716at2"/>
<dbReference type="RefSeq" id="WP_009838141.1">
    <property type="nucleotide sequence ID" value="NZ_AAOH01000003.1"/>
</dbReference>
<dbReference type="EMBL" id="AAOH01000003">
    <property type="protein sequence ID" value="EAR28879.1"/>
    <property type="molecule type" value="Genomic_DNA"/>
</dbReference>
<dbReference type="Proteomes" id="UP000006201">
    <property type="component" value="Unassembled WGS sequence"/>
</dbReference>
<organism evidence="2 3">
    <name type="scientific">Pseudoalteromonas tunicata D2</name>
    <dbReference type="NCBI Taxonomy" id="87626"/>
    <lineage>
        <taxon>Bacteria</taxon>
        <taxon>Pseudomonadati</taxon>
        <taxon>Pseudomonadota</taxon>
        <taxon>Gammaproteobacteria</taxon>
        <taxon>Alteromonadales</taxon>
        <taxon>Pseudoalteromonadaceae</taxon>
        <taxon>Pseudoalteromonas</taxon>
    </lineage>
</organism>
<reference evidence="2 3" key="1">
    <citation type="submission" date="2006-02" db="EMBL/GenBank/DDBJ databases">
        <authorList>
            <person name="Moran M.A."/>
            <person name="Kjelleberg S."/>
            <person name="Egan S."/>
            <person name="Saunders N."/>
            <person name="Thomas T."/>
            <person name="Ferriera S."/>
            <person name="Johnson J."/>
            <person name="Kravitz S."/>
            <person name="Halpern A."/>
            <person name="Remington K."/>
            <person name="Beeson K."/>
            <person name="Tran B."/>
            <person name="Rogers Y.-H."/>
            <person name="Friedman R."/>
            <person name="Venter J.C."/>
        </authorList>
    </citation>
    <scope>NUCLEOTIDE SEQUENCE [LARGE SCALE GENOMIC DNA]</scope>
    <source>
        <strain evidence="2 3">D2</strain>
    </source>
</reference>
<proteinExistence type="predicted"/>
<comment type="caution">
    <text evidence="2">The sequence shown here is derived from an EMBL/GenBank/DDBJ whole genome shotgun (WGS) entry which is preliminary data.</text>
</comment>
<accession>A4C8G4</accession>
<dbReference type="HOGENOM" id="CLU_058997_5_0_6"/>
<evidence type="ECO:0000256" key="1">
    <source>
        <dbReference type="SAM" id="SignalP"/>
    </source>
</evidence>